<sequence>MFWQILNTILLVVLVLMTHNLLKIFLLSKIKVSKWIVLGATIVFLGMSIFAAVSGDVWLLYLGVFLTSNLALWFMDLKGWGGDKTLVQNDKSAKEEKIVIKSKAKPNRVKNLSEQEKEKMLLKKK</sequence>
<dbReference type="KEGG" id="ccb:Clocel_1596"/>
<dbReference type="STRING" id="573061.Clocel_1596"/>
<accession>D9SWY2</accession>
<keyword evidence="1" id="KW-0812">Transmembrane</keyword>
<dbReference type="AlphaFoldDB" id="D9SWY2"/>
<feature type="transmembrane region" description="Helical" evidence="1">
    <location>
        <begin position="35"/>
        <end position="52"/>
    </location>
</feature>
<dbReference type="EMBL" id="CP002160">
    <property type="protein sequence ID" value="ADL51343.1"/>
    <property type="molecule type" value="Genomic_DNA"/>
</dbReference>
<keyword evidence="3" id="KW-1185">Reference proteome</keyword>
<evidence type="ECO:0000256" key="1">
    <source>
        <dbReference type="SAM" id="Phobius"/>
    </source>
</evidence>
<dbReference type="RefSeq" id="WP_010077449.1">
    <property type="nucleotide sequence ID" value="NC_014393.1"/>
</dbReference>
<dbReference type="Proteomes" id="UP000002730">
    <property type="component" value="Chromosome"/>
</dbReference>
<feature type="transmembrane region" description="Helical" evidence="1">
    <location>
        <begin position="6"/>
        <end position="28"/>
    </location>
</feature>
<evidence type="ECO:0000313" key="2">
    <source>
        <dbReference type="EMBL" id="ADL51343.1"/>
    </source>
</evidence>
<keyword evidence="1" id="KW-0472">Membrane</keyword>
<feature type="transmembrane region" description="Helical" evidence="1">
    <location>
        <begin position="58"/>
        <end position="75"/>
    </location>
</feature>
<proteinExistence type="predicted"/>
<name>D9SWY2_CLOC7</name>
<protein>
    <submittedName>
        <fullName evidence="2">Uncharacterized protein</fullName>
    </submittedName>
</protein>
<dbReference type="HOGENOM" id="CLU_161221_0_0_9"/>
<keyword evidence="1" id="KW-1133">Transmembrane helix</keyword>
<evidence type="ECO:0000313" key="3">
    <source>
        <dbReference type="Proteomes" id="UP000002730"/>
    </source>
</evidence>
<dbReference type="OrthoDB" id="1923861at2"/>
<organism evidence="2 3">
    <name type="scientific">Clostridium cellulovorans (strain ATCC 35296 / DSM 3052 / OCM 3 / 743B)</name>
    <dbReference type="NCBI Taxonomy" id="573061"/>
    <lineage>
        <taxon>Bacteria</taxon>
        <taxon>Bacillati</taxon>
        <taxon>Bacillota</taxon>
        <taxon>Clostridia</taxon>
        <taxon>Eubacteriales</taxon>
        <taxon>Clostridiaceae</taxon>
        <taxon>Clostridium</taxon>
    </lineage>
</organism>
<gene>
    <name evidence="2" type="ordered locus">Clocel_1596</name>
</gene>
<reference evidence="2 3" key="1">
    <citation type="submission" date="2010-08" db="EMBL/GenBank/DDBJ databases">
        <title>Complete sequence of Clostridium cellulovorans 743B.</title>
        <authorList>
            <consortium name="US DOE Joint Genome Institute"/>
            <person name="Lucas S."/>
            <person name="Copeland A."/>
            <person name="Lapidus A."/>
            <person name="Cheng J.-F."/>
            <person name="Bruce D."/>
            <person name="Goodwin L."/>
            <person name="Pitluck S."/>
            <person name="Chertkov O."/>
            <person name="Detter J.C."/>
            <person name="Han C."/>
            <person name="Tapia R."/>
            <person name="Land M."/>
            <person name="Hauser L."/>
            <person name="Chang Y.-J."/>
            <person name="Jeffries C."/>
            <person name="Kyrpides N."/>
            <person name="Ivanova N."/>
            <person name="Mikhailova N."/>
            <person name="Hemme C.L."/>
            <person name="Woyke T."/>
        </authorList>
    </citation>
    <scope>NUCLEOTIDE SEQUENCE [LARGE SCALE GENOMIC DNA]</scope>
    <source>
        <strain evidence="3">ATCC 35296 / DSM 3052 / OCM 3 / 743B</strain>
    </source>
</reference>